<dbReference type="InterPro" id="IPR002201">
    <property type="entry name" value="Glyco_trans_9"/>
</dbReference>
<evidence type="ECO:0000256" key="2">
    <source>
        <dbReference type="ARBA" id="ARBA00022679"/>
    </source>
</evidence>
<protein>
    <submittedName>
        <fullName evidence="4">Glycosyltransferase family 9 protein</fullName>
    </submittedName>
</protein>
<gene>
    <name evidence="4" type="ORF">F6V30_12210</name>
</gene>
<keyword evidence="2" id="KW-0808">Transferase</keyword>
<proteinExistence type="predicted"/>
<dbReference type="SUPFAM" id="SSF53756">
    <property type="entry name" value="UDP-Glycosyltransferase/glycogen phosphorylase"/>
    <property type="match status" value="1"/>
</dbReference>
<dbReference type="Gene3D" id="3.40.50.2000">
    <property type="entry name" value="Glycogen Phosphorylase B"/>
    <property type="match status" value="2"/>
</dbReference>
<keyword evidence="3" id="KW-0472">Membrane</keyword>
<sequence length="550" mass="61880">MIVDDFYNLELNSMNKELVIVAEASLNFVERFTPLADIIRKNNPTSRIIGIFVRFVDFNLPVFTDKLFDDMIFPLGCEDAFGQISRFTQSNILFLFSHIPSTCDCQLYRLSKFICEEKRYLVMRNCLNLQHFFESSTDDGKLIKPLIEQTIRKEREIHFKVFLFSLVIAAIISPIRFFRKLFVKGGGSVSRILFLKLDVLGDMIVTIPYIKALRDAYPEAEITIIASRHGAGFLEEQHKLHVKGLYNELIVWNAPWHFSSRQVFGVRELFEMLGLLPQLWRKHFDVVIQPVIFGTGVAFALLSLGKRIFAAISLGLPLSRALKPLLTDPVIIDQSRIYHMKDYVEETLRALNIERGFNNSCDLRIDNEASSFIDQFLKSHGYMGGVLIAVNVGARNPVRILSAQKFAKVISDCRKRFSATIVLLGSESEKFLADEIATLSDGWPINSAGIFTFNQLTAFISRCSLIITVDTGIMHLAAAVKVPIVAIYGAGLVESCHPLTNNYKIVKKELGCSGCADKCFSEPPAPCMEAINPDDIVESVNSILLTLNLS</sequence>
<keyword evidence="5" id="KW-1185">Reference proteome</keyword>
<reference evidence="4 5" key="1">
    <citation type="journal article" date="2020" name="Microorganisms">
        <title>Description of Three Novel Members in the Family Geobacteraceae, Oryzomonas japonicum gen. nov., sp. nov., Oryzomonas sagensis sp. nov., and Oryzomonas ruber sp. nov.</title>
        <authorList>
            <person name="Xu Z."/>
            <person name="Masuda Y."/>
            <person name="Hayakawa C."/>
            <person name="Ushijima N."/>
            <person name="Kawano K."/>
            <person name="Shiratori Y."/>
            <person name="Senoo K."/>
            <person name="Itoh H."/>
        </authorList>
    </citation>
    <scope>NUCLEOTIDE SEQUENCE [LARGE SCALE GENOMIC DNA]</scope>
    <source>
        <strain evidence="4 5">Red100</strain>
    </source>
</reference>
<feature type="transmembrane region" description="Helical" evidence="3">
    <location>
        <begin position="161"/>
        <end position="178"/>
    </location>
</feature>
<evidence type="ECO:0000256" key="3">
    <source>
        <dbReference type="SAM" id="Phobius"/>
    </source>
</evidence>
<dbReference type="Proteomes" id="UP000798046">
    <property type="component" value="Unassembled WGS sequence"/>
</dbReference>
<evidence type="ECO:0000313" key="5">
    <source>
        <dbReference type="Proteomes" id="UP000798046"/>
    </source>
</evidence>
<dbReference type="EMBL" id="VZRA01000003">
    <property type="protein sequence ID" value="KAB0669562.1"/>
    <property type="molecule type" value="Genomic_DNA"/>
</dbReference>
<keyword evidence="1" id="KW-0328">Glycosyltransferase</keyword>
<evidence type="ECO:0000256" key="1">
    <source>
        <dbReference type="ARBA" id="ARBA00022676"/>
    </source>
</evidence>
<name>A0ABQ6TMD8_9BACT</name>
<comment type="caution">
    <text evidence="4">The sequence shown here is derived from an EMBL/GenBank/DDBJ whole genome shotgun (WGS) entry which is preliminary data.</text>
</comment>
<dbReference type="PANTHER" id="PTHR30160">
    <property type="entry name" value="TETRAACYLDISACCHARIDE 4'-KINASE-RELATED"/>
    <property type="match status" value="1"/>
</dbReference>
<dbReference type="CDD" id="cd03789">
    <property type="entry name" value="GT9_LPS_heptosyltransferase"/>
    <property type="match status" value="1"/>
</dbReference>
<dbReference type="InterPro" id="IPR051199">
    <property type="entry name" value="LPS_LOS_Heptosyltrfase"/>
</dbReference>
<evidence type="ECO:0000313" key="4">
    <source>
        <dbReference type="EMBL" id="KAB0669562.1"/>
    </source>
</evidence>
<dbReference type="PANTHER" id="PTHR30160:SF7">
    <property type="entry name" value="ADP-HEPTOSE--LPS HEPTOSYLTRANSFERASE 2"/>
    <property type="match status" value="1"/>
</dbReference>
<organism evidence="4 5">
    <name type="scientific">Oryzomonas sagensis</name>
    <dbReference type="NCBI Taxonomy" id="2603857"/>
    <lineage>
        <taxon>Bacteria</taxon>
        <taxon>Pseudomonadati</taxon>
        <taxon>Thermodesulfobacteriota</taxon>
        <taxon>Desulfuromonadia</taxon>
        <taxon>Geobacterales</taxon>
        <taxon>Geobacteraceae</taxon>
        <taxon>Oryzomonas</taxon>
    </lineage>
</organism>
<keyword evidence="3" id="KW-1133">Transmembrane helix</keyword>
<dbReference type="Pfam" id="PF01075">
    <property type="entry name" value="Glyco_transf_9"/>
    <property type="match status" value="1"/>
</dbReference>
<accession>A0ABQ6TMD8</accession>
<keyword evidence="3" id="KW-0812">Transmembrane</keyword>